<dbReference type="EC" id="2.7.1.167" evidence="16"/>
<evidence type="ECO:0000259" key="17">
    <source>
        <dbReference type="Pfam" id="PF00294"/>
    </source>
</evidence>
<evidence type="ECO:0000256" key="7">
    <source>
        <dbReference type="ARBA" id="ARBA00022741"/>
    </source>
</evidence>
<dbReference type="GO" id="GO:0009244">
    <property type="term" value="P:lipopolysaccharide core region biosynthetic process"/>
    <property type="evidence" value="ECO:0007669"/>
    <property type="project" value="UniProtKB-UniPathway"/>
</dbReference>
<evidence type="ECO:0000259" key="18">
    <source>
        <dbReference type="Pfam" id="PF01467"/>
    </source>
</evidence>
<accession>B1KE78</accession>
<proteinExistence type="inferred from homology"/>
<evidence type="ECO:0000256" key="4">
    <source>
        <dbReference type="ARBA" id="ARBA00011738"/>
    </source>
</evidence>
<evidence type="ECO:0000256" key="15">
    <source>
        <dbReference type="ARBA" id="ARBA00061122"/>
    </source>
</evidence>
<keyword evidence="6 16" id="KW-0548">Nucleotidyltransferase</keyword>
<dbReference type="eggNOG" id="COG0615">
    <property type="taxonomic scope" value="Bacteria"/>
</dbReference>
<comment type="function">
    <text evidence="2 16">Catalyzes the ADP transfer from ATP to D-glycero-beta-D-manno-heptose 1-phosphate, yielding ADP-D-glycero-beta-D-manno-heptose.</text>
</comment>
<dbReference type="UniPathway" id="UPA00958"/>
<gene>
    <name evidence="16" type="primary">hldE</name>
    <name evidence="19" type="ordered locus">Swoo_0769</name>
</gene>
<evidence type="ECO:0000256" key="11">
    <source>
        <dbReference type="ARBA" id="ARBA00023277"/>
    </source>
</evidence>
<feature type="domain" description="Cytidyltransferase-like" evidence="18">
    <location>
        <begin position="348"/>
        <end position="473"/>
    </location>
</feature>
<reference evidence="19 20" key="1">
    <citation type="submission" date="2008-02" db="EMBL/GenBank/DDBJ databases">
        <title>Complete sequence of Shewanella woodyi ATCC 51908.</title>
        <authorList>
            <consortium name="US DOE Joint Genome Institute"/>
            <person name="Copeland A."/>
            <person name="Lucas S."/>
            <person name="Lapidus A."/>
            <person name="Glavina del Rio T."/>
            <person name="Dalin E."/>
            <person name="Tice H."/>
            <person name="Bruce D."/>
            <person name="Goodwin L."/>
            <person name="Pitluck S."/>
            <person name="Sims D."/>
            <person name="Brettin T."/>
            <person name="Detter J.C."/>
            <person name="Han C."/>
            <person name="Kuske C.R."/>
            <person name="Schmutz J."/>
            <person name="Larimer F."/>
            <person name="Land M."/>
            <person name="Hauser L."/>
            <person name="Kyrpides N."/>
            <person name="Lykidis A."/>
            <person name="Zhao J.-S."/>
            <person name="Richardson P."/>
        </authorList>
    </citation>
    <scope>NUCLEOTIDE SEQUENCE [LARGE SCALE GENOMIC DNA]</scope>
    <source>
        <strain evidence="20">ATCC 51908 / MS32</strain>
    </source>
</reference>
<feature type="region of interest" description="Cytidylyltransferase" evidence="16">
    <location>
        <begin position="348"/>
        <end position="479"/>
    </location>
</feature>
<dbReference type="EC" id="2.7.7.70" evidence="16"/>
<evidence type="ECO:0000313" key="20">
    <source>
        <dbReference type="Proteomes" id="UP000002168"/>
    </source>
</evidence>
<comment type="pathway">
    <text evidence="16">Nucleotide-sugar biosynthesis; ADP-L-glycero-beta-D-manno-heptose biosynthesis; ADP-L-glycero-beta-D-manno-heptose from D-glycero-beta-D-manno-heptose 7-phosphate: step 3/4.</text>
</comment>
<comment type="subunit">
    <text evidence="4 16">Homodimer.</text>
</comment>
<keyword evidence="10 16" id="KW-0511">Multifunctional enzyme</keyword>
<dbReference type="GO" id="GO:0033785">
    <property type="term" value="F:heptose 7-phosphate kinase activity"/>
    <property type="evidence" value="ECO:0007669"/>
    <property type="project" value="UniProtKB-UniRule"/>
</dbReference>
<dbReference type="NCBIfam" id="TIGR02199">
    <property type="entry name" value="rfaE_dom_II"/>
    <property type="match status" value="1"/>
</dbReference>
<dbReference type="PROSITE" id="PS00584">
    <property type="entry name" value="PFKB_KINASES_2"/>
    <property type="match status" value="1"/>
</dbReference>
<keyword evidence="5 16" id="KW-0808">Transferase</keyword>
<evidence type="ECO:0000256" key="8">
    <source>
        <dbReference type="ARBA" id="ARBA00022777"/>
    </source>
</evidence>
<keyword evidence="11 16" id="KW-0119">Carbohydrate metabolism</keyword>
<feature type="active site" evidence="16">
    <location>
        <position position="267"/>
    </location>
</feature>
<evidence type="ECO:0000256" key="3">
    <source>
        <dbReference type="ARBA" id="ARBA00004713"/>
    </source>
</evidence>
<dbReference type="SUPFAM" id="SSF53613">
    <property type="entry name" value="Ribokinase-like"/>
    <property type="match status" value="1"/>
</dbReference>
<dbReference type="HOGENOM" id="CLU_021150_2_1_6"/>
<dbReference type="STRING" id="392500.Swoo_0769"/>
<dbReference type="NCBIfam" id="TIGR00125">
    <property type="entry name" value="cyt_tran_rel"/>
    <property type="match status" value="1"/>
</dbReference>
<dbReference type="PANTHER" id="PTHR46969">
    <property type="entry name" value="BIFUNCTIONAL PROTEIN HLDE"/>
    <property type="match status" value="1"/>
</dbReference>
<sequence length="479" mass="50941">MSVMKVSLPAFEKAKVLVVGDVMLDRYWTGPTGRISPEAPVPVVQIKQIEDRPGGAANVALNVATLGGQVCLAGIVGKDETAEALTQGIQALGVEPKWHCVEDKPTITKLRVMSRNQQLIRLDFEEAYPVEESVSLFQKSEALLDNVGVVVLSDYAKGAVTDPQAFIKLAKSKGVKVLVDPKGSDFSRYRGASLLTPNMSEFEGVVGAVSSEADLVAKAQTLLANFEIEAILVTRSEKGMTLITSEGPELHIPTVAREVYDVTGAGDTVISALATALAAGSELPQACAIANTAAGIVVAKLGTSTVSRIELIEALSLNQGESGFGSVSEDQLVYALEQAKLRGERVVMTNGCFDILHAGHVSYLKQAKALGDRLIVAVNDDESVRRLKGDGRPVNQVDRRMSVLAGLASVDWVVPFTEDTPQRIISRLLPDMLVKGGDYKIEEIAGGEEVIASGGTVMVLGFEDGISTTKIIENIMANQ</sequence>
<protein>
    <recommendedName>
        <fullName evidence="16">Bifunctional protein HldE</fullName>
    </recommendedName>
    <domain>
        <recommendedName>
            <fullName evidence="16">D-beta-D-heptose 7-phosphate kinase</fullName>
            <ecNumber evidence="16">2.7.1.167</ecNumber>
        </recommendedName>
        <alternativeName>
            <fullName evidence="16">D-beta-D-heptose 7-phosphotransferase</fullName>
        </alternativeName>
        <alternativeName>
            <fullName evidence="16">D-glycero-beta-D-manno-heptose-7-phosphate kinase</fullName>
        </alternativeName>
    </domain>
    <domain>
        <recommendedName>
            <fullName evidence="16">D-beta-D-heptose 1-phosphate adenylyltransferase</fullName>
            <ecNumber evidence="16">2.7.7.70</ecNumber>
        </recommendedName>
        <alternativeName>
            <fullName evidence="16">D-glycero-beta-D-manno-heptose 1-phosphate adenylyltransferase</fullName>
        </alternativeName>
    </domain>
</protein>
<evidence type="ECO:0000256" key="16">
    <source>
        <dbReference type="HAMAP-Rule" id="MF_01603"/>
    </source>
</evidence>
<evidence type="ECO:0000256" key="9">
    <source>
        <dbReference type="ARBA" id="ARBA00022840"/>
    </source>
</evidence>
<dbReference type="InterPro" id="IPR002173">
    <property type="entry name" value="Carboh/pur_kinase_PfkB_CS"/>
</dbReference>
<dbReference type="InterPro" id="IPR029056">
    <property type="entry name" value="Ribokinase-like"/>
</dbReference>
<comment type="pathway">
    <text evidence="16">Nucleotide-sugar biosynthesis; ADP-L-glycero-beta-D-manno-heptose biosynthesis; ADP-L-glycero-beta-D-manno-heptose from D-glycero-beta-D-manno-heptose 7-phosphate: step 1/4.</text>
</comment>
<dbReference type="AlphaFoldDB" id="B1KE78"/>
<dbReference type="PROSITE" id="PS00583">
    <property type="entry name" value="PFKB_KINASES_1"/>
    <property type="match status" value="1"/>
</dbReference>
<dbReference type="eggNOG" id="COG2870">
    <property type="taxonomic scope" value="Bacteria"/>
</dbReference>
<dbReference type="Gene3D" id="3.40.50.620">
    <property type="entry name" value="HUPs"/>
    <property type="match status" value="1"/>
</dbReference>
<dbReference type="NCBIfam" id="NF008454">
    <property type="entry name" value="PRK11316.1"/>
    <property type="match status" value="1"/>
</dbReference>
<dbReference type="KEGG" id="swd:Swoo_0769"/>
<dbReference type="GO" id="GO:0016773">
    <property type="term" value="F:phosphotransferase activity, alcohol group as acceptor"/>
    <property type="evidence" value="ECO:0007669"/>
    <property type="project" value="InterPro"/>
</dbReference>
<dbReference type="GO" id="GO:0005524">
    <property type="term" value="F:ATP binding"/>
    <property type="evidence" value="ECO:0007669"/>
    <property type="project" value="UniProtKB-UniRule"/>
</dbReference>
<dbReference type="PANTHER" id="PTHR46969:SF1">
    <property type="entry name" value="BIFUNCTIONAL PROTEIN HLDE"/>
    <property type="match status" value="1"/>
</dbReference>
<dbReference type="FunFam" id="3.40.1190.20:FF:000002">
    <property type="entry name" value="Bifunctional protein HldE"/>
    <property type="match status" value="1"/>
</dbReference>
<dbReference type="CDD" id="cd01172">
    <property type="entry name" value="RfaE_like"/>
    <property type="match status" value="1"/>
</dbReference>
<dbReference type="Proteomes" id="UP000002168">
    <property type="component" value="Chromosome"/>
</dbReference>
<dbReference type="Pfam" id="PF01467">
    <property type="entry name" value="CTP_transf_like"/>
    <property type="match status" value="1"/>
</dbReference>
<dbReference type="InterPro" id="IPR011913">
    <property type="entry name" value="RfaE_dom_I"/>
</dbReference>
<comment type="function">
    <text evidence="1 16">Catalyzes the phosphorylation of D-glycero-D-manno-heptose 7-phosphate at the C-1 position to selectively form D-glycero-beta-D-manno-heptose-1,7-bisphosphate.</text>
</comment>
<evidence type="ECO:0000313" key="19">
    <source>
        <dbReference type="EMBL" id="ACA85064.1"/>
    </source>
</evidence>
<dbReference type="UniPathway" id="UPA00356">
    <property type="reaction ID" value="UER00437"/>
</dbReference>
<evidence type="ECO:0000256" key="14">
    <source>
        <dbReference type="ARBA" id="ARBA00060955"/>
    </source>
</evidence>
<comment type="similarity">
    <text evidence="14 16">In the N-terminal section; belongs to the carbohydrate kinase PfkB family.</text>
</comment>
<dbReference type="SUPFAM" id="SSF52374">
    <property type="entry name" value="Nucleotidylyl transferase"/>
    <property type="match status" value="1"/>
</dbReference>
<comment type="similarity">
    <text evidence="15 16">In the C-terminal section; belongs to the cytidylyltransferase family.</text>
</comment>
<dbReference type="NCBIfam" id="TIGR02198">
    <property type="entry name" value="rfaE_dom_I"/>
    <property type="match status" value="1"/>
</dbReference>
<dbReference type="EMBL" id="CP000961">
    <property type="protein sequence ID" value="ACA85064.1"/>
    <property type="molecule type" value="Genomic_DNA"/>
</dbReference>
<feature type="domain" description="Carbohydrate kinase PfkB" evidence="17">
    <location>
        <begin position="14"/>
        <end position="305"/>
    </location>
</feature>
<evidence type="ECO:0000256" key="5">
    <source>
        <dbReference type="ARBA" id="ARBA00022679"/>
    </source>
</evidence>
<dbReference type="HAMAP" id="MF_01603">
    <property type="entry name" value="HldE"/>
    <property type="match status" value="1"/>
</dbReference>
<dbReference type="Pfam" id="PF00294">
    <property type="entry name" value="PfkB"/>
    <property type="match status" value="1"/>
</dbReference>
<comment type="pathway">
    <text evidence="3">Bacterial outer membrane biogenesis; LPS core biosynthesis.</text>
</comment>
<evidence type="ECO:0000256" key="2">
    <source>
        <dbReference type="ARBA" id="ARBA00003753"/>
    </source>
</evidence>
<dbReference type="Gene3D" id="3.40.1190.20">
    <property type="match status" value="1"/>
</dbReference>
<evidence type="ECO:0000256" key="10">
    <source>
        <dbReference type="ARBA" id="ARBA00023268"/>
    </source>
</evidence>
<keyword evidence="9 16" id="KW-0067">ATP-binding</keyword>
<dbReference type="InterPro" id="IPR004821">
    <property type="entry name" value="Cyt_trans-like"/>
</dbReference>
<dbReference type="InterPro" id="IPR014729">
    <property type="entry name" value="Rossmann-like_a/b/a_fold"/>
</dbReference>
<keyword evidence="20" id="KW-1185">Reference proteome</keyword>
<name>B1KE78_SHEWM</name>
<evidence type="ECO:0000256" key="13">
    <source>
        <dbReference type="ARBA" id="ARBA00052873"/>
    </source>
</evidence>
<feature type="region of interest" description="Ribokinase" evidence="16">
    <location>
        <begin position="1"/>
        <end position="318"/>
    </location>
</feature>
<evidence type="ECO:0000256" key="12">
    <source>
        <dbReference type="ARBA" id="ARBA00047428"/>
    </source>
</evidence>
<dbReference type="InterPro" id="IPR011914">
    <property type="entry name" value="RfaE_dom_II"/>
</dbReference>
<dbReference type="InterPro" id="IPR023030">
    <property type="entry name" value="Bifunc_HldE"/>
</dbReference>
<feature type="binding site" evidence="16">
    <location>
        <begin position="198"/>
        <end position="201"/>
    </location>
    <ligand>
        <name>ATP</name>
        <dbReference type="ChEBI" id="CHEBI:30616"/>
    </ligand>
</feature>
<evidence type="ECO:0000256" key="6">
    <source>
        <dbReference type="ARBA" id="ARBA00022695"/>
    </source>
</evidence>
<comment type="catalytic activity">
    <reaction evidence="13 16">
        <text>D-glycero-beta-D-manno-heptose 7-phosphate + ATP = D-glycero-beta-D-manno-heptose 1,7-bisphosphate + ADP + H(+)</text>
        <dbReference type="Rhea" id="RHEA:27473"/>
        <dbReference type="ChEBI" id="CHEBI:15378"/>
        <dbReference type="ChEBI" id="CHEBI:30616"/>
        <dbReference type="ChEBI" id="CHEBI:60204"/>
        <dbReference type="ChEBI" id="CHEBI:60208"/>
        <dbReference type="ChEBI" id="CHEBI:456216"/>
        <dbReference type="EC" id="2.7.1.167"/>
    </reaction>
</comment>
<comment type="catalytic activity">
    <reaction evidence="12 16">
        <text>D-glycero-beta-D-manno-heptose 1-phosphate + ATP + H(+) = ADP-D-glycero-beta-D-manno-heptose + diphosphate</text>
        <dbReference type="Rhea" id="RHEA:27465"/>
        <dbReference type="ChEBI" id="CHEBI:15378"/>
        <dbReference type="ChEBI" id="CHEBI:30616"/>
        <dbReference type="ChEBI" id="CHEBI:33019"/>
        <dbReference type="ChEBI" id="CHEBI:59967"/>
        <dbReference type="ChEBI" id="CHEBI:61593"/>
        <dbReference type="EC" id="2.7.7.70"/>
    </reaction>
</comment>
<dbReference type="GO" id="GO:0097171">
    <property type="term" value="P:ADP-L-glycero-beta-D-manno-heptose biosynthetic process"/>
    <property type="evidence" value="ECO:0007669"/>
    <property type="project" value="UniProtKB-UniPathway"/>
</dbReference>
<dbReference type="GO" id="GO:0033786">
    <property type="term" value="F:heptose-1-phosphate adenylyltransferase activity"/>
    <property type="evidence" value="ECO:0007669"/>
    <property type="project" value="UniProtKB-UniRule"/>
</dbReference>
<keyword evidence="8 16" id="KW-0418">Kinase</keyword>
<evidence type="ECO:0000256" key="1">
    <source>
        <dbReference type="ARBA" id="ARBA00002319"/>
    </source>
</evidence>
<dbReference type="InterPro" id="IPR011611">
    <property type="entry name" value="PfkB_dom"/>
</dbReference>
<dbReference type="GO" id="GO:0005829">
    <property type="term" value="C:cytosol"/>
    <property type="evidence" value="ECO:0007669"/>
    <property type="project" value="TreeGrafter"/>
</dbReference>
<dbReference type="FunFam" id="3.40.50.620:FF:000028">
    <property type="entry name" value="Bifunctional protein HldE"/>
    <property type="match status" value="1"/>
</dbReference>
<organism evidence="19 20">
    <name type="scientific">Shewanella woodyi (strain ATCC 51908 / MS32)</name>
    <dbReference type="NCBI Taxonomy" id="392500"/>
    <lineage>
        <taxon>Bacteria</taxon>
        <taxon>Pseudomonadati</taxon>
        <taxon>Pseudomonadota</taxon>
        <taxon>Gammaproteobacteria</taxon>
        <taxon>Alteromonadales</taxon>
        <taxon>Shewanellaceae</taxon>
        <taxon>Shewanella</taxon>
    </lineage>
</organism>
<keyword evidence="7 16" id="KW-0547">Nucleotide-binding</keyword>